<sequence length="182" mass="21128">MFGLAVLIALGVYVYLAKVVAQFVGRHTESKLAMYATIAVFVLIPTWDILPGRLYHQHVCETQGGVRVYKTVEVDKAYFLPDGQHDEKKLRERLDMQLTMDRTFSKLFHMTKHQGVLVDKENGAHLGTATDFWYYGGWLYTTILIEGSEDTCPQFDRDIYTSLWRQVIRPRTEANLERNRHE</sequence>
<keyword evidence="3" id="KW-1185">Reference proteome</keyword>
<protein>
    <submittedName>
        <fullName evidence="2">Uncharacterized protein</fullName>
    </submittedName>
</protein>
<evidence type="ECO:0000313" key="3">
    <source>
        <dbReference type="Proteomes" id="UP000198736"/>
    </source>
</evidence>
<keyword evidence="1" id="KW-0472">Membrane</keyword>
<dbReference type="EMBL" id="CZPZ01000001">
    <property type="protein sequence ID" value="CUS31832.1"/>
    <property type="molecule type" value="Genomic_DNA"/>
</dbReference>
<feature type="transmembrane region" description="Helical" evidence="1">
    <location>
        <begin position="32"/>
        <end position="50"/>
    </location>
</feature>
<accession>A0A0S4L5G0</accession>
<keyword evidence="1" id="KW-1133">Transmembrane helix</keyword>
<dbReference type="Proteomes" id="UP000198736">
    <property type="component" value="Unassembled WGS sequence"/>
</dbReference>
<evidence type="ECO:0000313" key="2">
    <source>
        <dbReference type="EMBL" id="CUS31832.1"/>
    </source>
</evidence>
<keyword evidence="1" id="KW-0812">Transmembrane</keyword>
<proteinExistence type="predicted"/>
<gene>
    <name evidence="2" type="ORF">COMA2_10319</name>
</gene>
<reference evidence="3" key="1">
    <citation type="submission" date="2015-10" db="EMBL/GenBank/DDBJ databases">
        <authorList>
            <person name="Luecker S."/>
            <person name="Luecker S."/>
        </authorList>
    </citation>
    <scope>NUCLEOTIDE SEQUENCE [LARGE SCALE GENOMIC DNA]</scope>
</reference>
<organism evidence="2 3">
    <name type="scientific">Candidatus Nitrospira nitrificans</name>
    <dbReference type="NCBI Taxonomy" id="1742973"/>
    <lineage>
        <taxon>Bacteria</taxon>
        <taxon>Pseudomonadati</taxon>
        <taxon>Nitrospirota</taxon>
        <taxon>Nitrospiria</taxon>
        <taxon>Nitrospirales</taxon>
        <taxon>Nitrospiraceae</taxon>
        <taxon>Nitrospira</taxon>
    </lineage>
</organism>
<name>A0A0S4L5G0_9BACT</name>
<dbReference type="AlphaFoldDB" id="A0A0S4L5G0"/>
<evidence type="ECO:0000256" key="1">
    <source>
        <dbReference type="SAM" id="Phobius"/>
    </source>
</evidence>
<dbReference type="RefSeq" id="WP_090893979.1">
    <property type="nucleotide sequence ID" value="NZ_CZPZ01000001.1"/>
</dbReference>
<dbReference type="STRING" id="1742973.COMA2_10319"/>